<evidence type="ECO:0000256" key="5">
    <source>
        <dbReference type="ARBA" id="ARBA00022741"/>
    </source>
</evidence>
<dbReference type="FunFam" id="3.40.50.300:FF:000134">
    <property type="entry name" value="Iron-enterobactin ABC transporter ATP-binding protein"/>
    <property type="match status" value="1"/>
</dbReference>
<gene>
    <name evidence="11" type="primary">fecE</name>
    <name evidence="11" type="ORF">N495_01600</name>
</gene>
<evidence type="ECO:0000256" key="7">
    <source>
        <dbReference type="ARBA" id="ARBA00023004"/>
    </source>
</evidence>
<evidence type="ECO:0000256" key="2">
    <source>
        <dbReference type="ARBA" id="ARBA00022448"/>
    </source>
</evidence>
<evidence type="ECO:0000256" key="6">
    <source>
        <dbReference type="ARBA" id="ARBA00022840"/>
    </source>
</evidence>
<dbReference type="Gene3D" id="3.40.50.300">
    <property type="entry name" value="P-loop containing nucleotide triphosphate hydrolases"/>
    <property type="match status" value="1"/>
</dbReference>
<dbReference type="InterPro" id="IPR017871">
    <property type="entry name" value="ABC_transporter-like_CS"/>
</dbReference>
<keyword evidence="8" id="KW-0406">Ion transport</keyword>
<keyword evidence="5" id="KW-0547">Nucleotide-binding</keyword>
<evidence type="ECO:0000256" key="1">
    <source>
        <dbReference type="ARBA" id="ARBA00004202"/>
    </source>
</evidence>
<organism evidence="11 12">
    <name type="scientific">Clostridium botulinum B2 450</name>
    <dbReference type="NCBI Taxonomy" id="1379739"/>
    <lineage>
        <taxon>Bacteria</taxon>
        <taxon>Bacillati</taxon>
        <taxon>Bacillota</taxon>
        <taxon>Clostridia</taxon>
        <taxon>Eubacteriales</taxon>
        <taxon>Clostridiaceae</taxon>
        <taxon>Clostridium</taxon>
    </lineage>
</organism>
<dbReference type="Proteomes" id="UP000032250">
    <property type="component" value="Unassembled WGS sequence"/>
</dbReference>
<keyword evidence="4" id="KW-0410">Iron transport</keyword>
<keyword evidence="9" id="KW-0472">Membrane</keyword>
<dbReference type="PROSITE" id="PS50893">
    <property type="entry name" value="ABC_TRANSPORTER_2"/>
    <property type="match status" value="1"/>
</dbReference>
<dbReference type="PANTHER" id="PTHR42771:SF4">
    <property type="entry name" value="IRON(3+)-HYDROXAMATE IMPORT ATP-BINDING PROTEIN FHUC"/>
    <property type="match status" value="1"/>
</dbReference>
<dbReference type="OrthoDB" id="9799337at2"/>
<evidence type="ECO:0000256" key="9">
    <source>
        <dbReference type="ARBA" id="ARBA00023136"/>
    </source>
</evidence>
<dbReference type="AlphaFoldDB" id="A0A0D1C2J0"/>
<dbReference type="PANTHER" id="PTHR42771">
    <property type="entry name" value="IRON(3+)-HYDROXAMATE IMPORT ATP-BINDING PROTEIN FHUC"/>
    <property type="match status" value="1"/>
</dbReference>
<keyword evidence="6 11" id="KW-0067">ATP-binding</keyword>
<evidence type="ECO:0000256" key="8">
    <source>
        <dbReference type="ARBA" id="ARBA00023065"/>
    </source>
</evidence>
<proteinExistence type="predicted"/>
<dbReference type="SUPFAM" id="SSF52540">
    <property type="entry name" value="P-loop containing nucleoside triphosphate hydrolases"/>
    <property type="match status" value="1"/>
</dbReference>
<dbReference type="PROSITE" id="PS00211">
    <property type="entry name" value="ABC_TRANSPORTER_1"/>
    <property type="match status" value="1"/>
</dbReference>
<evidence type="ECO:0000313" key="12">
    <source>
        <dbReference type="Proteomes" id="UP000032250"/>
    </source>
</evidence>
<evidence type="ECO:0000256" key="3">
    <source>
        <dbReference type="ARBA" id="ARBA00022475"/>
    </source>
</evidence>
<dbReference type="PATRIC" id="fig|1379739.3.peg.624"/>
<keyword evidence="7" id="KW-0408">Iron</keyword>
<accession>A0A0D1C2J0</accession>
<dbReference type="InterPro" id="IPR003439">
    <property type="entry name" value="ABC_transporter-like_ATP-bd"/>
</dbReference>
<dbReference type="InterPro" id="IPR051535">
    <property type="entry name" value="Siderophore_ABC-ATPase"/>
</dbReference>
<dbReference type="GO" id="GO:0006826">
    <property type="term" value="P:iron ion transport"/>
    <property type="evidence" value="ECO:0007669"/>
    <property type="project" value="UniProtKB-KW"/>
</dbReference>
<dbReference type="EMBL" id="JXSU01000006">
    <property type="protein sequence ID" value="KIS25301.1"/>
    <property type="molecule type" value="Genomic_DNA"/>
</dbReference>
<dbReference type="CDD" id="cd03214">
    <property type="entry name" value="ABC_Iron-Siderophores_B12_Hemin"/>
    <property type="match status" value="1"/>
</dbReference>
<reference evidence="11 12" key="1">
    <citation type="submission" date="2014-06" db="EMBL/GenBank/DDBJ databases">
        <title>Genome characterization of distinct group I Clostridium botulinum lineages.</title>
        <authorList>
            <person name="Giordani F."/>
            <person name="Anselmo A."/>
            <person name="Fillo S."/>
            <person name="Palozzi A.M."/>
            <person name="Fortunato A."/>
            <person name="Gentile B."/>
            <person name="Ciammaruconi A."/>
            <person name="Anniballi F."/>
            <person name="De Medici D."/>
            <person name="Lista F."/>
        </authorList>
    </citation>
    <scope>NUCLEOTIDE SEQUENCE [LARGE SCALE GENOMIC DNA]</scope>
    <source>
        <strain evidence="11 12">B2 450</strain>
    </source>
</reference>
<comment type="subcellular location">
    <subcellularLocation>
        <location evidence="1">Cell membrane</location>
        <topology evidence="1">Peripheral membrane protein</topology>
    </subcellularLocation>
</comment>
<protein>
    <submittedName>
        <fullName evidence="11">Iron-dicitrate transporter ATP-binding subunit</fullName>
    </submittedName>
</protein>
<feature type="domain" description="ABC transporter" evidence="10">
    <location>
        <begin position="4"/>
        <end position="240"/>
    </location>
</feature>
<evidence type="ECO:0000256" key="4">
    <source>
        <dbReference type="ARBA" id="ARBA00022496"/>
    </source>
</evidence>
<dbReference type="InterPro" id="IPR027417">
    <property type="entry name" value="P-loop_NTPase"/>
</dbReference>
<keyword evidence="3" id="KW-1003">Cell membrane</keyword>
<keyword evidence="2" id="KW-0813">Transport</keyword>
<evidence type="ECO:0000313" key="11">
    <source>
        <dbReference type="EMBL" id="KIS25301.1"/>
    </source>
</evidence>
<dbReference type="HOGENOM" id="CLU_000604_1_11_9"/>
<evidence type="ECO:0000259" key="10">
    <source>
        <dbReference type="PROSITE" id="PS50893"/>
    </source>
</evidence>
<sequence length="276" mass="30811">MKSIETKNLDIAYEDTVIVKELNMQIPKGKITSIIGANGCGKSTILKAVGRILKPKTGVVHLSGQDISKLSTKEIAKKMAILPQNPTAPSGLTVSELVAYGRFPHQKGFGNLTKEDKRIVKWALDATKLSEFERREVDTLSGGQRQRVWIAMALAQQTDLILLDEPTTYLDLAHQLEVLKLLYELNRNQKCTIVMVLHDLNLAARFSDYIIAIKKGAIIKYGTPEEVMTPEALRKTFNINADIVIEPKSNRPVCITYDIIDENEDVQLKEREAVGI</sequence>
<dbReference type="SMART" id="SM00382">
    <property type="entry name" value="AAA"/>
    <property type="match status" value="1"/>
</dbReference>
<comment type="caution">
    <text evidence="11">The sequence shown here is derived from an EMBL/GenBank/DDBJ whole genome shotgun (WGS) entry which is preliminary data.</text>
</comment>
<dbReference type="InterPro" id="IPR003593">
    <property type="entry name" value="AAA+_ATPase"/>
</dbReference>
<dbReference type="Pfam" id="PF00005">
    <property type="entry name" value="ABC_tran"/>
    <property type="match status" value="1"/>
</dbReference>
<dbReference type="GO" id="GO:0016887">
    <property type="term" value="F:ATP hydrolysis activity"/>
    <property type="evidence" value="ECO:0007669"/>
    <property type="project" value="InterPro"/>
</dbReference>
<dbReference type="GO" id="GO:0005886">
    <property type="term" value="C:plasma membrane"/>
    <property type="evidence" value="ECO:0007669"/>
    <property type="project" value="UniProtKB-SubCell"/>
</dbReference>
<dbReference type="GO" id="GO:0005524">
    <property type="term" value="F:ATP binding"/>
    <property type="evidence" value="ECO:0007669"/>
    <property type="project" value="UniProtKB-KW"/>
</dbReference>
<dbReference type="RefSeq" id="WP_043031063.1">
    <property type="nucleotide sequence ID" value="NZ_JXSU01000006.1"/>
</dbReference>
<name>A0A0D1C2J0_CLOBO</name>